<dbReference type="EMBL" id="CZBL01000001">
    <property type="protein sequence ID" value="CUP42962.1"/>
    <property type="molecule type" value="Genomic_DNA"/>
</dbReference>
<dbReference type="InterPro" id="IPR041497">
    <property type="entry name" value="Thump-like"/>
</dbReference>
<organism evidence="3 5">
    <name type="scientific">Bacteroides caccae</name>
    <dbReference type="NCBI Taxonomy" id="47678"/>
    <lineage>
        <taxon>Bacteria</taxon>
        <taxon>Pseudomonadati</taxon>
        <taxon>Bacteroidota</taxon>
        <taxon>Bacteroidia</taxon>
        <taxon>Bacteroidales</taxon>
        <taxon>Bacteroidaceae</taxon>
        <taxon>Bacteroides</taxon>
    </lineage>
</organism>
<dbReference type="InterPro" id="IPR029063">
    <property type="entry name" value="SAM-dependent_MTases_sf"/>
</dbReference>
<dbReference type="EMBL" id="CZAI01000001">
    <property type="protein sequence ID" value="CUO54847.1"/>
    <property type="molecule type" value="Genomic_DNA"/>
</dbReference>
<feature type="domain" description="THUMP-like" evidence="1">
    <location>
        <begin position="324"/>
        <end position="395"/>
    </location>
</feature>
<dbReference type="SUPFAM" id="SSF53335">
    <property type="entry name" value="S-adenosyl-L-methionine-dependent methyltransferases"/>
    <property type="match status" value="1"/>
</dbReference>
<evidence type="ECO:0000259" key="2">
    <source>
        <dbReference type="Pfam" id="PF22013"/>
    </source>
</evidence>
<proteinExistence type="predicted"/>
<evidence type="ECO:0000313" key="5">
    <source>
        <dbReference type="Proteomes" id="UP000095657"/>
    </source>
</evidence>
<dbReference type="Gene3D" id="3.40.50.150">
    <property type="entry name" value="Vaccinia Virus protein VP39"/>
    <property type="match status" value="1"/>
</dbReference>
<evidence type="ECO:0000313" key="3">
    <source>
        <dbReference type="EMBL" id="CUO54847.1"/>
    </source>
</evidence>
<dbReference type="RefSeq" id="WP_055169693.1">
    <property type="nucleotide sequence ID" value="NZ_CP081920.1"/>
</dbReference>
<dbReference type="Proteomes" id="UP000095657">
    <property type="component" value="Unassembled WGS sequence"/>
</dbReference>
<feature type="domain" description="PG-1098 ferredoxin-like" evidence="2">
    <location>
        <begin position="280"/>
        <end position="323"/>
    </location>
</feature>
<dbReference type="AlphaFoldDB" id="A0A174FZK2"/>
<protein>
    <submittedName>
        <fullName evidence="3">Uncharacterized protein</fullName>
    </submittedName>
</protein>
<evidence type="ECO:0000313" key="6">
    <source>
        <dbReference type="Proteomes" id="UP000095725"/>
    </source>
</evidence>
<dbReference type="Pfam" id="PF22013">
    <property type="entry name" value="PG_1098_Fer"/>
    <property type="match status" value="1"/>
</dbReference>
<dbReference type="Gene3D" id="1.10.10.1110">
    <property type="entry name" value="Methyltransferase PG1098, N-terminal domain"/>
    <property type="match status" value="1"/>
</dbReference>
<dbReference type="Pfam" id="PF18096">
    <property type="entry name" value="Thump_like"/>
    <property type="match status" value="1"/>
</dbReference>
<name>A0A174FZK2_9BACE</name>
<evidence type="ECO:0000313" key="4">
    <source>
        <dbReference type="EMBL" id="CUP42962.1"/>
    </source>
</evidence>
<accession>A0A174FZK2</accession>
<sequence length="396" mass="44083">MTPISPETRQFINEHQSDDVRNLALQARKYPDVDIPAAITQIAGRQIAAEKIPSWKEIDDIWYPKHLSLEQCSSEITARYKASLLQGESLADLTGGFGIDCSFLATGFRSATYVERQAELCAIAAHNFPALDLNHISVRNDDGVAYLEAMSPVDCIFLDPARRNEHGGKTVAISDCEPNVAELEGLLLSKANRIMIKLSPMLDLSQALKELPHTQEVHIISVNNECKELLLLLGQTAPEEIPVHCVNLSTKGEQEKQLFVFTREQEQHSECSYTDTLGNYLYEPNASLLKAGAFRSIAAAYSVKKLHPNSHLYTSDTQIEGFPGRTFRIINRCSLNKKEIKENLSDLKKANITVRNFPATVAELRKRIKLAEGGDTYLFASTLNDGQKILIRCGKV</sequence>
<dbReference type="STRING" id="47678.ERS852494_00157"/>
<evidence type="ECO:0000259" key="1">
    <source>
        <dbReference type="Pfam" id="PF18096"/>
    </source>
</evidence>
<gene>
    <name evidence="3" type="ORF">ERS852494_00157</name>
    <name evidence="4" type="ORF">ERS852558_00191</name>
</gene>
<dbReference type="InterPro" id="IPR054168">
    <property type="entry name" value="PG_1098_Fer"/>
</dbReference>
<reference evidence="5 6" key="1">
    <citation type="submission" date="2015-09" db="EMBL/GenBank/DDBJ databases">
        <authorList>
            <consortium name="Pathogen Informatics"/>
        </authorList>
    </citation>
    <scope>NUCLEOTIDE SEQUENCE [LARGE SCALE GENOMIC DNA]</scope>
    <source>
        <strain evidence="3 5">2789STDY5834880</strain>
        <strain evidence="4 6">2789STDY5834946</strain>
    </source>
</reference>
<dbReference type="Proteomes" id="UP000095725">
    <property type="component" value="Unassembled WGS sequence"/>
</dbReference>